<dbReference type="EMBL" id="HBUF01589001">
    <property type="protein sequence ID" value="CAG6772697.1"/>
    <property type="molecule type" value="Transcribed_RNA"/>
</dbReference>
<reference evidence="1" key="1">
    <citation type="submission" date="2021-05" db="EMBL/GenBank/DDBJ databases">
        <authorList>
            <person name="Alioto T."/>
            <person name="Alioto T."/>
            <person name="Gomez Garrido J."/>
        </authorList>
    </citation>
    <scope>NUCLEOTIDE SEQUENCE</scope>
</reference>
<dbReference type="EMBL" id="HBUF01457878">
    <property type="protein sequence ID" value="CAG6744015.1"/>
    <property type="molecule type" value="Transcribed_RNA"/>
</dbReference>
<sequence>MPYIGTPITWLLTLFTNSTFDLFSESFNTLNKHSNSQNLYTSIDNKILNLSEYMAINNLNYNGLVNRLKSKKMSNGGLFMDKSGKCWVSSEDLASQNSDMGPLVKTEIVAGLNVSFRPCSIQKKYTIASEDAGFNFKFGKAKEIISVEVKCMWVFKIVRED</sequence>
<protein>
    <submittedName>
        <fullName evidence="1">Uncharacterized protein</fullName>
    </submittedName>
</protein>
<dbReference type="AlphaFoldDB" id="A0A8D9AX32"/>
<dbReference type="EMBL" id="HBUF01277062">
    <property type="protein sequence ID" value="CAG6686536.1"/>
    <property type="molecule type" value="Transcribed_RNA"/>
</dbReference>
<proteinExistence type="predicted"/>
<name>A0A8D9AX32_9HEMI</name>
<accession>A0A8D9AX32</accession>
<evidence type="ECO:0000313" key="1">
    <source>
        <dbReference type="EMBL" id="CAG6772697.1"/>
    </source>
</evidence>
<organism evidence="1">
    <name type="scientific">Cacopsylla melanoneura</name>
    <dbReference type="NCBI Taxonomy" id="428564"/>
    <lineage>
        <taxon>Eukaryota</taxon>
        <taxon>Metazoa</taxon>
        <taxon>Ecdysozoa</taxon>
        <taxon>Arthropoda</taxon>
        <taxon>Hexapoda</taxon>
        <taxon>Insecta</taxon>
        <taxon>Pterygota</taxon>
        <taxon>Neoptera</taxon>
        <taxon>Paraneoptera</taxon>
        <taxon>Hemiptera</taxon>
        <taxon>Sternorrhyncha</taxon>
        <taxon>Psylloidea</taxon>
        <taxon>Psyllidae</taxon>
        <taxon>Psyllinae</taxon>
        <taxon>Cacopsylla</taxon>
    </lineage>
</organism>